<accession>A0ABS9TDZ5</accession>
<dbReference type="InterPro" id="IPR042099">
    <property type="entry name" value="ANL_N_sf"/>
</dbReference>
<dbReference type="SUPFAM" id="SSF56801">
    <property type="entry name" value="Acetyl-CoA synthetase-like"/>
    <property type="match status" value="1"/>
</dbReference>
<evidence type="ECO:0000313" key="1">
    <source>
        <dbReference type="EMBL" id="MCH6166521.1"/>
    </source>
</evidence>
<organism evidence="1 2">
    <name type="scientific">Pseudonocardia alaniniphila</name>
    <dbReference type="NCBI Taxonomy" id="75291"/>
    <lineage>
        <taxon>Bacteria</taxon>
        <taxon>Bacillati</taxon>
        <taxon>Actinomycetota</taxon>
        <taxon>Actinomycetes</taxon>
        <taxon>Pseudonocardiales</taxon>
        <taxon>Pseudonocardiaceae</taxon>
        <taxon>Pseudonocardia</taxon>
    </lineage>
</organism>
<dbReference type="PANTHER" id="PTHR43845:SF1">
    <property type="entry name" value="BLR5969 PROTEIN"/>
    <property type="match status" value="1"/>
</dbReference>
<dbReference type="Proteomes" id="UP001299970">
    <property type="component" value="Unassembled WGS sequence"/>
</dbReference>
<sequence length="488" mass="53938">MLDERPADVLAAYREFFDGAESGGEERAIELFHDVAGLVPAYREFLRDHEVDPDSIRSLAEFRGLPLMTKDTYLRRHPLPRLCRHGRIDDSDMIAVSSGSTGRPTIWPRSLVDELHIARRFEQIFRDGFGAAGRSTLAVVCFPLGTWVGGLFTAACVRHLAAKGYPITVVAPGNNKGEILRVLPELGPHFDQVVLLGYPPFVKDVIDTGVADGLDWSSYAIKLVLAGEVFSEEWRDLVARRAGMANPVTDSASLYGTADAGVLGNETPLSVSIRRFLAGRPELASELFGNLRLPTLVQYDPGSRFFEAQDGTLLFSGDSGIPLIRYHIADEGGVLPHRELLDVCVRHGFEPVPGPPLPFVYVFGRSLFAVSFFGANVYPENVAVALEQPVISEQVTGKFVLETVEDDDRNRRLRITVELAPGRTVDTDAFSSDVAESVRHQLQRRNSEYAHYVPADQQLPQVQLRATGDPEYFPVGVKHRYTRQSPGN</sequence>
<keyword evidence="2" id="KW-1185">Reference proteome</keyword>
<name>A0ABS9TDZ5_9PSEU</name>
<dbReference type="PANTHER" id="PTHR43845">
    <property type="entry name" value="BLR5969 PROTEIN"/>
    <property type="match status" value="1"/>
</dbReference>
<reference evidence="1 2" key="1">
    <citation type="submission" date="2022-03" db="EMBL/GenBank/DDBJ databases">
        <title>Pseudonocardia alaer sp. nov., a novel actinomycete isolated from reed forest soil.</title>
        <authorList>
            <person name="Wang L."/>
        </authorList>
    </citation>
    <scope>NUCLEOTIDE SEQUENCE [LARGE SCALE GENOMIC DNA]</scope>
    <source>
        <strain evidence="1 2">Y-16303</strain>
    </source>
</reference>
<dbReference type="EMBL" id="JAKXMK010000010">
    <property type="protein sequence ID" value="MCH6166521.1"/>
    <property type="molecule type" value="Genomic_DNA"/>
</dbReference>
<dbReference type="Gene3D" id="3.40.50.12780">
    <property type="entry name" value="N-terminal domain of ligase-like"/>
    <property type="match status" value="1"/>
</dbReference>
<proteinExistence type="predicted"/>
<keyword evidence="1" id="KW-0436">Ligase</keyword>
<gene>
    <name evidence="1" type="ORF">MMF94_12595</name>
</gene>
<protein>
    <submittedName>
        <fullName evidence="1">Phenylacetate--CoA ligase family protein</fullName>
    </submittedName>
</protein>
<evidence type="ECO:0000313" key="2">
    <source>
        <dbReference type="Proteomes" id="UP001299970"/>
    </source>
</evidence>
<comment type="caution">
    <text evidence="1">The sequence shown here is derived from an EMBL/GenBank/DDBJ whole genome shotgun (WGS) entry which is preliminary data.</text>
</comment>
<dbReference type="GO" id="GO:0016874">
    <property type="term" value="F:ligase activity"/>
    <property type="evidence" value="ECO:0007669"/>
    <property type="project" value="UniProtKB-KW"/>
</dbReference>
<dbReference type="RefSeq" id="WP_241036554.1">
    <property type="nucleotide sequence ID" value="NZ_BAAAJF010000039.1"/>
</dbReference>